<protein>
    <submittedName>
        <fullName evidence="2">Uncharacterized protein</fullName>
    </submittedName>
</protein>
<dbReference type="CDD" id="cd00093">
    <property type="entry name" value="HTH_XRE"/>
    <property type="match status" value="1"/>
</dbReference>
<feature type="compositionally biased region" description="Acidic residues" evidence="1">
    <location>
        <begin position="297"/>
        <end position="308"/>
    </location>
</feature>
<evidence type="ECO:0000313" key="3">
    <source>
        <dbReference type="Proteomes" id="UP000217889"/>
    </source>
</evidence>
<dbReference type="Proteomes" id="UP000217889">
    <property type="component" value="Chromosome"/>
</dbReference>
<dbReference type="AlphaFoldDB" id="A0A291H0W1"/>
<dbReference type="RefSeq" id="WP_096800490.1">
    <property type="nucleotide sequence ID" value="NZ_CP023564.1"/>
</dbReference>
<evidence type="ECO:0000313" key="2">
    <source>
        <dbReference type="EMBL" id="ATG56030.1"/>
    </source>
</evidence>
<evidence type="ECO:0000256" key="1">
    <source>
        <dbReference type="SAM" id="MobiDB-lite"/>
    </source>
</evidence>
<organism evidence="2 3">
    <name type="scientific">Brachybacterium ginsengisoli</name>
    <dbReference type="NCBI Taxonomy" id="1331682"/>
    <lineage>
        <taxon>Bacteria</taxon>
        <taxon>Bacillati</taxon>
        <taxon>Actinomycetota</taxon>
        <taxon>Actinomycetes</taxon>
        <taxon>Micrococcales</taxon>
        <taxon>Dermabacteraceae</taxon>
        <taxon>Brachybacterium</taxon>
    </lineage>
</organism>
<gene>
    <name evidence="2" type="ORF">CFK41_15530</name>
</gene>
<name>A0A291H0W1_9MICO</name>
<dbReference type="OrthoDB" id="3690688at2"/>
<reference evidence="2 3" key="1">
    <citation type="journal article" date="2014" name="Int. J. Syst. Evol. Microbiol.">
        <title>Brachybacterium ginsengisoli sp. nov., isolated from soil of a ginseng field.</title>
        <authorList>
            <person name="Hoang V.A."/>
            <person name="Kim Y.J."/>
            <person name="Nguyen N.L."/>
            <person name="Yang D.C."/>
        </authorList>
    </citation>
    <scope>NUCLEOTIDE SEQUENCE [LARGE SCALE GENOMIC DNA]</scope>
    <source>
        <strain evidence="2 3">DCY80</strain>
    </source>
</reference>
<sequence length="321" mass="35178">MTAAAEGGAFAAELRAAIVQSGLTLTSISQRLRARHRPVSVATLSNWQSGRSLPSGEKSLGVIAALEELLGRSPESLAELVGGPRLRGRAVRTADHLGHLSSKEVFHDALEELGFLLAQQYAHERVVHQLAVIDTARERQSFDFRLIVRALESGVCRLPAVYVLEESEPNVAPIFTALDGCSIGRRVNRPERRVYGVEFVIDGTLDAGQVASLAYRVELGARATDVTAVLYSLPRRSNDVLLEVEFRGDRRPVDCHRYQRTESGESITDVRLDHRGRLQVSEARFGPGTLGLRWDWEDGQDDGDEGDDDRCAADGSPSGER</sequence>
<accession>A0A291H0W1</accession>
<keyword evidence="3" id="KW-1185">Reference proteome</keyword>
<dbReference type="EMBL" id="CP023564">
    <property type="protein sequence ID" value="ATG56030.1"/>
    <property type="molecule type" value="Genomic_DNA"/>
</dbReference>
<dbReference type="KEGG" id="bgg:CFK41_15530"/>
<proteinExistence type="predicted"/>
<feature type="region of interest" description="Disordered" evidence="1">
    <location>
        <begin position="291"/>
        <end position="321"/>
    </location>
</feature>
<dbReference type="InterPro" id="IPR001387">
    <property type="entry name" value="Cro/C1-type_HTH"/>
</dbReference>